<reference evidence="3" key="1">
    <citation type="journal article" date="2023" name="Commun. Biol.">
        <title>Genome analysis of Parmales, the sister group of diatoms, reveals the evolutionary specialization of diatoms from phago-mixotrophs to photoautotrophs.</title>
        <authorList>
            <person name="Ban H."/>
            <person name="Sato S."/>
            <person name="Yoshikawa S."/>
            <person name="Yamada K."/>
            <person name="Nakamura Y."/>
            <person name="Ichinomiya M."/>
            <person name="Sato N."/>
            <person name="Blanc-Mathieu R."/>
            <person name="Endo H."/>
            <person name="Kuwata A."/>
            <person name="Ogata H."/>
        </authorList>
    </citation>
    <scope>NUCLEOTIDE SEQUENCE [LARGE SCALE GENOMIC DNA]</scope>
</reference>
<dbReference type="AlphaFoldDB" id="A0A9W7GII8"/>
<dbReference type="OrthoDB" id="10485257at2759"/>
<name>A0A9W7GII8_9STRA</name>
<dbReference type="Proteomes" id="UP001165065">
    <property type="component" value="Unassembled WGS sequence"/>
</dbReference>
<evidence type="ECO:0000256" key="1">
    <source>
        <dbReference type="SAM" id="SignalP"/>
    </source>
</evidence>
<keyword evidence="3" id="KW-1185">Reference proteome</keyword>
<evidence type="ECO:0000313" key="2">
    <source>
        <dbReference type="EMBL" id="GMI44718.1"/>
    </source>
</evidence>
<evidence type="ECO:0000313" key="3">
    <source>
        <dbReference type="Proteomes" id="UP001165065"/>
    </source>
</evidence>
<comment type="caution">
    <text evidence="2">The sequence shown here is derived from an EMBL/GenBank/DDBJ whole genome shotgun (WGS) entry which is preliminary data.</text>
</comment>
<keyword evidence="1" id="KW-0732">Signal</keyword>
<accession>A0A9W7GII8</accession>
<dbReference type="EMBL" id="BRYA01000223">
    <property type="protein sequence ID" value="GMI44718.1"/>
    <property type="molecule type" value="Genomic_DNA"/>
</dbReference>
<proteinExistence type="predicted"/>
<protein>
    <submittedName>
        <fullName evidence="2">Uncharacterized protein</fullName>
    </submittedName>
</protein>
<sequence>MTLGPIALFYLLCRFRCSCDGNRHNVKVHANSNTPGAGTNPNIQTLKEGNKYVARTHPPDSTKGWITAMWVFSGATLIDIIIDFSYDLLPSVPIQIIAAACYVVYLEVCRRCPVYSFFMHTLRSSSLKKYLEDVHNERLNIAVHTVCSHTETRSVSDGNGGHKTESHTVITYNHTENMPYGECLGDEKNAVDINRGRYDFVLCKTISDVQFENGKADEELVEKFKKKTYEDNKHRDESCSVTVNFVISTIEPKQMVKYSNSCMFNRFMYEIASVLLCGGLYVSYVGMKAGQCDVVVTKRVLGLQSKVPSWNTGGAAPIPVADGAVALLAAAARGQQMQPMQQMGGQPMAGQIPQFGQPMAGQVPQFGQPLAGQVPQFGQSMAGQVPQYGQPPQMPGQSPQFGMGMQNQMEMGGGGGMGGGMNGMQFGSNMGVQPTQTIEMTQMQQGMVQGPPPVYALPVPTVPTVSVRVPIYGGGGTATAEYNGKLVMVSVPIDATPGAQINVPVPEGYY</sequence>
<feature type="signal peptide" evidence="1">
    <location>
        <begin position="1"/>
        <end position="21"/>
    </location>
</feature>
<organism evidence="2 3">
    <name type="scientific">Triparma columacea</name>
    <dbReference type="NCBI Taxonomy" id="722753"/>
    <lineage>
        <taxon>Eukaryota</taxon>
        <taxon>Sar</taxon>
        <taxon>Stramenopiles</taxon>
        <taxon>Ochrophyta</taxon>
        <taxon>Bolidophyceae</taxon>
        <taxon>Parmales</taxon>
        <taxon>Triparmaceae</taxon>
        <taxon>Triparma</taxon>
    </lineage>
</organism>
<feature type="chain" id="PRO_5040948271" evidence="1">
    <location>
        <begin position="22"/>
        <end position="510"/>
    </location>
</feature>
<gene>
    <name evidence="2" type="ORF">TrCOL_g13906</name>
</gene>